<keyword evidence="1" id="KW-0732">Signal</keyword>
<accession>A0ABQ9E1A3</accession>
<dbReference type="Proteomes" id="UP001217089">
    <property type="component" value="Unassembled WGS sequence"/>
</dbReference>
<dbReference type="EMBL" id="JARBDR010000921">
    <property type="protein sequence ID" value="KAJ8298910.1"/>
    <property type="molecule type" value="Genomic_DNA"/>
</dbReference>
<proteinExistence type="predicted"/>
<keyword evidence="3" id="KW-1185">Reference proteome</keyword>
<evidence type="ECO:0000256" key="1">
    <source>
        <dbReference type="SAM" id="SignalP"/>
    </source>
</evidence>
<organism evidence="2 3">
    <name type="scientific">Tegillarca granosa</name>
    <name type="common">Malaysian cockle</name>
    <name type="synonym">Anadara granosa</name>
    <dbReference type="NCBI Taxonomy" id="220873"/>
    <lineage>
        <taxon>Eukaryota</taxon>
        <taxon>Metazoa</taxon>
        <taxon>Spiralia</taxon>
        <taxon>Lophotrochozoa</taxon>
        <taxon>Mollusca</taxon>
        <taxon>Bivalvia</taxon>
        <taxon>Autobranchia</taxon>
        <taxon>Pteriomorphia</taxon>
        <taxon>Arcoida</taxon>
        <taxon>Arcoidea</taxon>
        <taxon>Arcidae</taxon>
        <taxon>Tegillarca</taxon>
    </lineage>
</organism>
<protein>
    <submittedName>
        <fullName evidence="2">Uncharacterized protein</fullName>
    </submittedName>
</protein>
<comment type="caution">
    <text evidence="2">The sequence shown here is derived from an EMBL/GenBank/DDBJ whole genome shotgun (WGS) entry which is preliminary data.</text>
</comment>
<evidence type="ECO:0000313" key="3">
    <source>
        <dbReference type="Proteomes" id="UP001217089"/>
    </source>
</evidence>
<gene>
    <name evidence="2" type="ORF">KUTeg_022970</name>
</gene>
<feature type="signal peptide" evidence="1">
    <location>
        <begin position="1"/>
        <end position="20"/>
    </location>
</feature>
<name>A0ABQ9E1A3_TEGGR</name>
<sequence>MKPGIFLFLSVEILFGIVAGAVVKTPTWETLDQANLDTINRQTRKALLGRITDELTTAKSNLDLLQPQIQACQDKINQTLGPCSSCVNDHCKQRLDQCAVDFNLPANVGLSILGSSINGNSKVTVCSLTAENSKSCSTIMSPNQIFISSISNMGDILRVNLQSAITDLGGNIVTFIGNAQNFVKNINDTEIAAAIDDVKNQLQISLSGINHGVHSMVDGINNGLMQMSDGLASGLQMMELGLSQMVNGFNRQFTDFSSQFHNSMGVMRNDMSQLGASLGGLGSTIGNAMQNIFGPSGIGSFWGKRRRRSAILADPPLVKAANPPPQQTTTSAMTPTQKMVEITPTSNSEECLMFVENSTACNFYMDSCPSCAEVIHSTKDDIMKTVCGDAVVQKTISVKEQVQDLTDIYDQVEFDKSSFDEITMSFKKVFITASIRGLSTRFPLTSSELTMLDLKKTGMDIAKLILEKWHATKATTVAI</sequence>
<feature type="chain" id="PRO_5045593094" evidence="1">
    <location>
        <begin position="21"/>
        <end position="479"/>
    </location>
</feature>
<reference evidence="2 3" key="1">
    <citation type="submission" date="2022-12" db="EMBL/GenBank/DDBJ databases">
        <title>Chromosome-level genome of Tegillarca granosa.</title>
        <authorList>
            <person name="Kim J."/>
        </authorList>
    </citation>
    <scope>NUCLEOTIDE SEQUENCE [LARGE SCALE GENOMIC DNA]</scope>
    <source>
        <strain evidence="2">Teg-2019</strain>
        <tissue evidence="2">Adductor muscle</tissue>
    </source>
</reference>
<evidence type="ECO:0000313" key="2">
    <source>
        <dbReference type="EMBL" id="KAJ8298910.1"/>
    </source>
</evidence>